<dbReference type="PANTHER" id="PTHR46112">
    <property type="entry name" value="AMINOPEPTIDASE"/>
    <property type="match status" value="1"/>
</dbReference>
<name>A0A9Q5HQP9_SANBA</name>
<dbReference type="InterPro" id="IPR029149">
    <property type="entry name" value="Creatin/AminoP/Spt16_N"/>
</dbReference>
<organism evidence="2 3">
    <name type="scientific">Sanghuangporus baumii</name>
    <name type="common">Phellinus baumii</name>
    <dbReference type="NCBI Taxonomy" id="108892"/>
    <lineage>
        <taxon>Eukaryota</taxon>
        <taxon>Fungi</taxon>
        <taxon>Dikarya</taxon>
        <taxon>Basidiomycota</taxon>
        <taxon>Agaricomycotina</taxon>
        <taxon>Agaricomycetes</taxon>
        <taxon>Hymenochaetales</taxon>
        <taxon>Hymenochaetaceae</taxon>
        <taxon>Sanghuangporus</taxon>
    </lineage>
</organism>
<dbReference type="EMBL" id="LNZH02000216">
    <property type="protein sequence ID" value="OCB84218.1"/>
    <property type="molecule type" value="Genomic_DNA"/>
</dbReference>
<dbReference type="SUPFAM" id="SSF55920">
    <property type="entry name" value="Creatinase/aminopeptidase"/>
    <property type="match status" value="1"/>
</dbReference>
<dbReference type="AlphaFoldDB" id="A0A9Q5HQP9"/>
<dbReference type="OrthoDB" id="9995434at2759"/>
<dbReference type="Gene3D" id="3.90.230.10">
    <property type="entry name" value="Creatinase/methionine aminopeptidase superfamily"/>
    <property type="match status" value="1"/>
</dbReference>
<reference evidence="2" key="1">
    <citation type="submission" date="2016-06" db="EMBL/GenBank/DDBJ databases">
        <title>Draft Genome sequence of the fungus Inonotus baumii.</title>
        <authorList>
            <person name="Zhu H."/>
            <person name="Lin W."/>
        </authorList>
    </citation>
    <scope>NUCLEOTIDE SEQUENCE</scope>
    <source>
        <strain evidence="2">821</strain>
    </source>
</reference>
<dbReference type="Gene3D" id="3.40.350.10">
    <property type="entry name" value="Creatinase/prolidase N-terminal domain"/>
    <property type="match status" value="1"/>
</dbReference>
<keyword evidence="3" id="KW-1185">Reference proteome</keyword>
<dbReference type="InterPro" id="IPR000994">
    <property type="entry name" value="Pept_M24"/>
</dbReference>
<sequence>MHRLSSTPSFDHLATHCAEVKPISSTEFLTRQQSLAEALHSLNASAYIAEPGANAQFFGNISSSNWHLSERPLLLIIAPEVGSDAKVKPRVSMLTPSFEATRARSLSIPARDNVSFFEWPEDANPYEIAVSAFSDKKGSIFVDGSIRKFIADGLASVRPESEVVSAPLQIRSLRERKSPAELDIIRCANEVTLLAIRAVRDELRIEMRESEAQAIMTKALSSAGLSDPFVLGLFGENAALPHGSGSDRVLGREDFVLFDAGGSLYGYHSDITRTFALSESTIPSEHLELWFVVRAAQSAALEKAQNGTVTRKVDEVARTVISEAGFGKFFTHRLGHGLGLEGHEEPYLRGGSNDIIRPGHVFTDEPGVYIEGKIGVRHEDPFYISPDGTAVLLTAGVGGQAKSPWRP</sequence>
<feature type="domain" description="Peptidase M24" evidence="1">
    <location>
        <begin position="184"/>
        <end position="384"/>
    </location>
</feature>
<dbReference type="InterPro" id="IPR036005">
    <property type="entry name" value="Creatinase/aminopeptidase-like"/>
</dbReference>
<dbReference type="Pfam" id="PF00557">
    <property type="entry name" value="Peptidase_M24"/>
    <property type="match status" value="1"/>
</dbReference>
<dbReference type="Proteomes" id="UP000757232">
    <property type="component" value="Unassembled WGS sequence"/>
</dbReference>
<comment type="caution">
    <text evidence="2">The sequence shown here is derived from an EMBL/GenBank/DDBJ whole genome shotgun (WGS) entry which is preliminary data.</text>
</comment>
<evidence type="ECO:0000259" key="1">
    <source>
        <dbReference type="Pfam" id="PF00557"/>
    </source>
</evidence>
<proteinExistence type="predicted"/>
<dbReference type="InterPro" id="IPR050659">
    <property type="entry name" value="Peptidase_M24B"/>
</dbReference>
<evidence type="ECO:0000313" key="2">
    <source>
        <dbReference type="EMBL" id="OCB84218.1"/>
    </source>
</evidence>
<accession>A0A9Q5HQP9</accession>
<gene>
    <name evidence="2" type="ORF">A7U60_g8895</name>
</gene>
<dbReference type="PANTHER" id="PTHR46112:SF2">
    <property type="entry name" value="XAA-PRO AMINOPEPTIDASE P-RELATED"/>
    <property type="match status" value="1"/>
</dbReference>
<protein>
    <submittedName>
        <fullName evidence="2">Creatinase/aminopeptidase</fullName>
    </submittedName>
</protein>
<evidence type="ECO:0000313" key="3">
    <source>
        <dbReference type="Proteomes" id="UP000757232"/>
    </source>
</evidence>